<dbReference type="SMART" id="SM01011">
    <property type="entry name" value="AMP_N"/>
    <property type="match status" value="1"/>
</dbReference>
<comment type="cofactor">
    <cofactor evidence="2">
        <name>Mn(2+)</name>
        <dbReference type="ChEBI" id="CHEBI:29035"/>
    </cofactor>
</comment>
<evidence type="ECO:0000256" key="3">
    <source>
        <dbReference type="ARBA" id="ARBA00008766"/>
    </source>
</evidence>
<dbReference type="EC" id="3.4.11.9" evidence="4"/>
<evidence type="ECO:0000256" key="4">
    <source>
        <dbReference type="ARBA" id="ARBA00012574"/>
    </source>
</evidence>
<dbReference type="Pfam" id="PF05195">
    <property type="entry name" value="AMP_N"/>
    <property type="match status" value="1"/>
</dbReference>
<dbReference type="PANTHER" id="PTHR43226:SF4">
    <property type="entry name" value="XAA-PRO AMINOPEPTIDASE 3"/>
    <property type="match status" value="1"/>
</dbReference>
<evidence type="ECO:0000259" key="8">
    <source>
        <dbReference type="SMART" id="SM01011"/>
    </source>
</evidence>
<comment type="caution">
    <text evidence="9">The sequence shown here is derived from an EMBL/GenBank/DDBJ whole genome shotgun (WGS) entry which is preliminary data.</text>
</comment>
<dbReference type="InterPro" id="IPR007865">
    <property type="entry name" value="Aminopep_P_N"/>
</dbReference>
<dbReference type="CDD" id="cd01087">
    <property type="entry name" value="Prolidase"/>
    <property type="match status" value="1"/>
</dbReference>
<dbReference type="Proteomes" id="UP000654345">
    <property type="component" value="Unassembled WGS sequence"/>
</dbReference>
<evidence type="ECO:0000256" key="2">
    <source>
        <dbReference type="ARBA" id="ARBA00001936"/>
    </source>
</evidence>
<dbReference type="InterPro" id="IPR000994">
    <property type="entry name" value="Pept_M24"/>
</dbReference>
<protein>
    <recommendedName>
        <fullName evidence="4">Xaa-Pro aminopeptidase</fullName>
        <ecNumber evidence="4">3.4.11.9</ecNumber>
    </recommendedName>
</protein>
<dbReference type="InterPro" id="IPR029149">
    <property type="entry name" value="Creatin/AminoP/Spt16_N"/>
</dbReference>
<comment type="catalytic activity">
    <reaction evidence="1">
        <text>Release of any N-terminal amino acid, including proline, that is linked to proline, even from a dipeptide or tripeptide.</text>
        <dbReference type="EC" id="3.4.11.9"/>
    </reaction>
</comment>
<evidence type="ECO:0000256" key="7">
    <source>
        <dbReference type="ARBA" id="ARBA00023211"/>
    </source>
</evidence>
<dbReference type="Pfam" id="PF00557">
    <property type="entry name" value="Peptidase_M24"/>
    <property type="match status" value="1"/>
</dbReference>
<dbReference type="InterPro" id="IPR036005">
    <property type="entry name" value="Creatinase/aminopeptidase-like"/>
</dbReference>
<keyword evidence="7" id="KW-0464">Manganese</keyword>
<accession>A0ABQ3V016</accession>
<name>A0ABQ3V016_9CHLR</name>
<evidence type="ECO:0000256" key="1">
    <source>
        <dbReference type="ARBA" id="ARBA00001424"/>
    </source>
</evidence>
<dbReference type="PANTHER" id="PTHR43226">
    <property type="entry name" value="XAA-PRO AMINOPEPTIDASE 3"/>
    <property type="match status" value="1"/>
</dbReference>
<proteinExistence type="inferred from homology"/>
<keyword evidence="6" id="KW-0378">Hydrolase</keyword>
<dbReference type="InterPro" id="IPR052433">
    <property type="entry name" value="X-Pro_dipept-like"/>
</dbReference>
<dbReference type="RefSeq" id="WP_201374744.1">
    <property type="nucleotide sequence ID" value="NZ_BNJG01000003.1"/>
</dbReference>
<keyword evidence="9" id="KW-0031">Aminopeptidase</keyword>
<gene>
    <name evidence="9" type="primary">pepP</name>
    <name evidence="9" type="ORF">KSB_69290</name>
</gene>
<dbReference type="Gene3D" id="3.90.230.10">
    <property type="entry name" value="Creatinase/methionine aminopeptidase superfamily"/>
    <property type="match status" value="1"/>
</dbReference>
<organism evidence="9 10">
    <name type="scientific">Ktedonobacter robiniae</name>
    <dbReference type="NCBI Taxonomy" id="2778365"/>
    <lineage>
        <taxon>Bacteria</taxon>
        <taxon>Bacillati</taxon>
        <taxon>Chloroflexota</taxon>
        <taxon>Ktedonobacteria</taxon>
        <taxon>Ktedonobacterales</taxon>
        <taxon>Ktedonobacteraceae</taxon>
        <taxon>Ktedonobacter</taxon>
    </lineage>
</organism>
<dbReference type="SUPFAM" id="SSF55920">
    <property type="entry name" value="Creatinase/aminopeptidase"/>
    <property type="match status" value="1"/>
</dbReference>
<dbReference type="Gene3D" id="3.40.350.10">
    <property type="entry name" value="Creatinase/prolidase N-terminal domain"/>
    <property type="match status" value="1"/>
</dbReference>
<keyword evidence="5" id="KW-0479">Metal-binding</keyword>
<evidence type="ECO:0000256" key="6">
    <source>
        <dbReference type="ARBA" id="ARBA00022801"/>
    </source>
</evidence>
<sequence length="430" mass="48982">MFEARRKAFMDRMGGGVAILRSCPQFRRSGDSLEFTYRQDNNFYYLTGFEEPEAICVLAPEHPEHHFILFVAPRDPFAESWTGRRAGPEGAMSQYGADIAYPLEQFAEKLPEYLKGCQTLYYSSGKAQSFDDQLLELLARHRRVFIPRQIADPLFILSEMRVRKSPEEIELIREASRISAKAYSEVLKALKPGMYEYEVQAILSYVYQQHGSPRHGYAPIVGSGANATIMHYDKNNRQMQDGELVLIDSACEYQYYSSDITRTYPINGRFTPAQRTLYELVLKALETATAMVKPGITLTDIHDHTVEVLTTGMVEQGILKGDVKQLIADKAYQPFYGYFTSHWMGLDVHDLGPYKRLGQWDEDPKLEPGMVFTIEPGIYIPEGTKDVNPEFWNIGIRIEDDILVTEQGYENLTSDAPKTFAEIEAIIANK</sequence>
<reference evidence="9 10" key="1">
    <citation type="journal article" date="2021" name="Int. J. Syst. Evol. Microbiol.">
        <title>Reticulibacter mediterranei gen. nov., sp. nov., within the new family Reticulibacteraceae fam. nov., and Ktedonospora formicarum gen. nov., sp. nov., Ktedonobacter robiniae sp. nov., Dictyobacter formicarum sp. nov. and Dictyobacter arantiisoli sp. nov., belonging to the class Ktedonobacteria.</title>
        <authorList>
            <person name="Yabe S."/>
            <person name="Zheng Y."/>
            <person name="Wang C.M."/>
            <person name="Sakai Y."/>
            <person name="Abe K."/>
            <person name="Yokota A."/>
            <person name="Donadio S."/>
            <person name="Cavaletti L."/>
            <person name="Monciardini P."/>
        </authorList>
    </citation>
    <scope>NUCLEOTIDE SEQUENCE [LARGE SCALE GENOMIC DNA]</scope>
    <source>
        <strain evidence="9 10">SOSP1-30</strain>
    </source>
</reference>
<dbReference type="EMBL" id="BNJG01000003">
    <property type="protein sequence ID" value="GHO58454.1"/>
    <property type="molecule type" value="Genomic_DNA"/>
</dbReference>
<dbReference type="SUPFAM" id="SSF53092">
    <property type="entry name" value="Creatinase/prolidase N-terminal domain"/>
    <property type="match status" value="1"/>
</dbReference>
<evidence type="ECO:0000313" key="10">
    <source>
        <dbReference type="Proteomes" id="UP000654345"/>
    </source>
</evidence>
<evidence type="ECO:0000256" key="5">
    <source>
        <dbReference type="ARBA" id="ARBA00022723"/>
    </source>
</evidence>
<feature type="domain" description="Aminopeptidase P N-terminal" evidence="8">
    <location>
        <begin position="1"/>
        <end position="131"/>
    </location>
</feature>
<keyword evidence="10" id="KW-1185">Reference proteome</keyword>
<keyword evidence="9" id="KW-0645">Protease</keyword>
<comment type="similarity">
    <text evidence="3">Belongs to the peptidase M24B family.</text>
</comment>
<evidence type="ECO:0000313" key="9">
    <source>
        <dbReference type="EMBL" id="GHO58454.1"/>
    </source>
</evidence>
<dbReference type="GO" id="GO:0004177">
    <property type="term" value="F:aminopeptidase activity"/>
    <property type="evidence" value="ECO:0007669"/>
    <property type="project" value="UniProtKB-KW"/>
</dbReference>